<evidence type="ECO:0000313" key="9">
    <source>
        <dbReference type="EMBL" id="EEG77961.1"/>
    </source>
</evidence>
<dbReference type="GO" id="GO:0022857">
    <property type="term" value="F:transmembrane transporter activity"/>
    <property type="evidence" value="ECO:0007669"/>
    <property type="project" value="InterPro"/>
</dbReference>
<gene>
    <name evidence="9" type="ORF">DealDRAFT_1260</name>
</gene>
<dbReference type="GO" id="GO:0005886">
    <property type="term" value="C:plasma membrane"/>
    <property type="evidence" value="ECO:0007669"/>
    <property type="project" value="UniProtKB-SubCell"/>
</dbReference>
<feature type="domain" description="MacB-like periplasmic core" evidence="8">
    <location>
        <begin position="84"/>
        <end position="235"/>
    </location>
</feature>
<comment type="subcellular location">
    <subcellularLocation>
        <location evidence="1">Cell membrane</location>
        <topology evidence="1">Multi-pass membrane protein</topology>
    </subcellularLocation>
</comment>
<feature type="transmembrane region" description="Helical" evidence="6">
    <location>
        <begin position="465"/>
        <end position="487"/>
    </location>
</feature>
<feature type="transmembrane region" description="Helical" evidence="6">
    <location>
        <begin position="392"/>
        <end position="417"/>
    </location>
</feature>
<evidence type="ECO:0000256" key="1">
    <source>
        <dbReference type="ARBA" id="ARBA00004651"/>
    </source>
</evidence>
<keyword evidence="5 6" id="KW-0472">Membrane</keyword>
<comment type="caution">
    <text evidence="9">The sequence shown here is derived from an EMBL/GenBank/DDBJ whole genome shotgun (WGS) entry which is preliminary data.</text>
</comment>
<dbReference type="eggNOG" id="COG0577">
    <property type="taxonomic scope" value="Bacteria"/>
</dbReference>
<dbReference type="InterPro" id="IPR001036">
    <property type="entry name" value="Acrflvin-R"/>
</dbReference>
<evidence type="ECO:0008006" key="11">
    <source>
        <dbReference type="Google" id="ProtNLM"/>
    </source>
</evidence>
<evidence type="ECO:0000256" key="3">
    <source>
        <dbReference type="ARBA" id="ARBA00022692"/>
    </source>
</evidence>
<keyword evidence="2" id="KW-1003">Cell membrane</keyword>
<evidence type="ECO:0000256" key="6">
    <source>
        <dbReference type="SAM" id="Phobius"/>
    </source>
</evidence>
<dbReference type="OrthoDB" id="9812886at2"/>
<dbReference type="AlphaFoldDB" id="C0GFK1"/>
<accession>C0GFK1</accession>
<evidence type="ECO:0000313" key="10">
    <source>
        <dbReference type="Proteomes" id="UP000006443"/>
    </source>
</evidence>
<dbReference type="EMBL" id="ACJM01000005">
    <property type="protein sequence ID" value="EEG77961.1"/>
    <property type="molecule type" value="Genomic_DNA"/>
</dbReference>
<feature type="domain" description="ABC3 transporter permease C-terminal" evidence="7">
    <location>
        <begin position="348"/>
        <end position="489"/>
    </location>
</feature>
<feature type="transmembrane region" description="Helical" evidence="6">
    <location>
        <begin position="20"/>
        <end position="39"/>
    </location>
</feature>
<dbReference type="PANTHER" id="PTHR30572:SF9">
    <property type="entry name" value="ABC TRANSPORTER PERMEASE PROTEIN"/>
    <property type="match status" value="1"/>
</dbReference>
<organism evidence="9 10">
    <name type="scientific">Dethiobacter alkaliphilus AHT 1</name>
    <dbReference type="NCBI Taxonomy" id="555088"/>
    <lineage>
        <taxon>Bacteria</taxon>
        <taxon>Bacillati</taxon>
        <taxon>Bacillota</taxon>
        <taxon>Dethiobacteria</taxon>
        <taxon>Dethiobacterales</taxon>
        <taxon>Dethiobacteraceae</taxon>
        <taxon>Dethiobacter</taxon>
    </lineage>
</organism>
<dbReference type="InterPro" id="IPR050250">
    <property type="entry name" value="Macrolide_Exporter_MacB"/>
</dbReference>
<sequence length="496" mass="55413">MNFFKRALTSITRRKLKSLIFALIVLILGNIMLSSLLIVQSVDGTKDAILRELPPVVSLDINHERLREIFESQSDPGGIEIDFITFDDLERIEAASGTYIKSFDYSSMASFSTKSLEPYSGENDDYMFFGGDTPYFEVMGVANPNFTLLEIGDAKIAEGRTFTQEEIDKGSPVLIMTQQLAKANDYVVGETISIDNLVVDYTESGEEVVIETMSTDFQLVGLIEYTELPQTGNQGDMMRDDWEATMRNNRLITSNNFVAAHNQEMMETMRPIIEERSGQRMDSLYEYNPLSGVQFTYILNSSEEVDRFVGAAASALDNDFYRFATQEDSFKNVAQPLESMKGILTYAFYITLGSAVVVLALVLFAFMRDRQKEIGIYLALGEKRSRITSQMVVESVAVGLVGATLALISGVFVASFISDMLLSTPQVDPNEVMMFGSRMGNYLTTIDYDSVLQNYRVALTPVSIISFYAAVTTTIVLAQLIASIYILRFDPKKIML</sequence>
<evidence type="ECO:0000259" key="7">
    <source>
        <dbReference type="Pfam" id="PF02687"/>
    </source>
</evidence>
<dbReference type="Pfam" id="PF02687">
    <property type="entry name" value="FtsX"/>
    <property type="match status" value="1"/>
</dbReference>
<dbReference type="PANTHER" id="PTHR30572">
    <property type="entry name" value="MEMBRANE COMPONENT OF TRANSPORTER-RELATED"/>
    <property type="match status" value="1"/>
</dbReference>
<keyword evidence="4 6" id="KW-1133">Transmembrane helix</keyword>
<dbReference type="STRING" id="555088.DealDRAFT_1260"/>
<dbReference type="InterPro" id="IPR025857">
    <property type="entry name" value="MacB_PCD"/>
</dbReference>
<dbReference type="RefSeq" id="WP_008515891.1">
    <property type="nucleotide sequence ID" value="NZ_ACJM01000005.1"/>
</dbReference>
<dbReference type="Pfam" id="PF12704">
    <property type="entry name" value="MacB_PCD"/>
    <property type="match status" value="1"/>
</dbReference>
<evidence type="ECO:0000256" key="4">
    <source>
        <dbReference type="ARBA" id="ARBA00022989"/>
    </source>
</evidence>
<keyword evidence="3 6" id="KW-0812">Transmembrane</keyword>
<evidence type="ECO:0000256" key="5">
    <source>
        <dbReference type="ARBA" id="ARBA00023136"/>
    </source>
</evidence>
<keyword evidence="10" id="KW-1185">Reference proteome</keyword>
<dbReference type="Proteomes" id="UP000006443">
    <property type="component" value="Unassembled WGS sequence"/>
</dbReference>
<evidence type="ECO:0000259" key="8">
    <source>
        <dbReference type="Pfam" id="PF12704"/>
    </source>
</evidence>
<proteinExistence type="predicted"/>
<reference evidence="9 10" key="1">
    <citation type="submission" date="2009-02" db="EMBL/GenBank/DDBJ databases">
        <title>Sequencing of the draft genome and assembly of Dethiobacter alkaliphilus AHT 1.</title>
        <authorList>
            <consortium name="US DOE Joint Genome Institute (JGI-PGF)"/>
            <person name="Lucas S."/>
            <person name="Copeland A."/>
            <person name="Lapidus A."/>
            <person name="Glavina del Rio T."/>
            <person name="Dalin E."/>
            <person name="Tice H."/>
            <person name="Bruce D."/>
            <person name="Goodwin L."/>
            <person name="Pitluck S."/>
            <person name="Larimer F."/>
            <person name="Land M.L."/>
            <person name="Hauser L."/>
            <person name="Muyzer G."/>
        </authorList>
    </citation>
    <scope>NUCLEOTIDE SEQUENCE [LARGE SCALE GENOMIC DNA]</scope>
    <source>
        <strain evidence="9 10">AHT 1</strain>
    </source>
</reference>
<protein>
    <recommendedName>
        <fullName evidence="11">ABC3 transporter permease protein domain-containing protein</fullName>
    </recommendedName>
</protein>
<evidence type="ECO:0000256" key="2">
    <source>
        <dbReference type="ARBA" id="ARBA00022475"/>
    </source>
</evidence>
<name>C0GFK1_DETAL</name>
<feature type="transmembrane region" description="Helical" evidence="6">
    <location>
        <begin position="346"/>
        <end position="366"/>
    </location>
</feature>
<dbReference type="PRINTS" id="PR00702">
    <property type="entry name" value="ACRIFLAVINRP"/>
</dbReference>
<dbReference type="InterPro" id="IPR003838">
    <property type="entry name" value="ABC3_permease_C"/>
</dbReference>